<evidence type="ECO:0000313" key="1">
    <source>
        <dbReference type="EMBL" id="SDR80324.1"/>
    </source>
</evidence>
<reference evidence="2" key="1">
    <citation type="submission" date="2016-10" db="EMBL/GenBank/DDBJ databases">
        <authorList>
            <person name="Varghese N."/>
            <person name="Submissions S."/>
        </authorList>
    </citation>
    <scope>NUCLEOTIDE SEQUENCE [LARGE SCALE GENOMIC DNA]</scope>
    <source>
        <strain evidence="2">DSM 22127</strain>
    </source>
</reference>
<dbReference type="AlphaFoldDB" id="A0A1H1M0F9"/>
<sequence>MTILDTPLPTYDAPVVVVPAPGSGPGNWAGAASAVLVDGVTYLTYRVRRPLAEGRGVSTVVARAADGIHFEPVCEVFRDDFGAESFERPVVLRRPDGGWRLYLSCATPGSKHWWIEALDADTPETLPQGRRTVVLPGDEATAVKDPVITERDGRWEMWLCEHPLTEPGHEDRMSTAYLTSDDGLAWTRHGTVLRPTAGTWDARGARVTTVLSHDPLVVLYDGRPSAADNWHEVTSVARAGADGVLVADPDAPVLRSPDSDGALRYAAAVPQPDGSTRFYYELARPDGAHDLVTSLAG</sequence>
<dbReference type="EMBL" id="LT629757">
    <property type="protein sequence ID" value="SDR80324.1"/>
    <property type="molecule type" value="Genomic_DNA"/>
</dbReference>
<keyword evidence="2" id="KW-1185">Reference proteome</keyword>
<dbReference type="OrthoDB" id="251398at2"/>
<protein>
    <recommendedName>
        <fullName evidence="3">Glycosyl hydrolases family 43</fullName>
    </recommendedName>
</protein>
<proteinExistence type="predicted"/>
<dbReference type="Gene3D" id="2.115.10.20">
    <property type="entry name" value="Glycosyl hydrolase domain, family 43"/>
    <property type="match status" value="1"/>
</dbReference>
<dbReference type="STRING" id="642780.SAMN04488570_0431"/>
<gene>
    <name evidence="1" type="ORF">SAMN04488570_0431</name>
</gene>
<accession>A0A1H1M0F9</accession>
<dbReference type="InterPro" id="IPR023296">
    <property type="entry name" value="Glyco_hydro_beta-prop_sf"/>
</dbReference>
<dbReference type="Proteomes" id="UP000198859">
    <property type="component" value="Chromosome I"/>
</dbReference>
<evidence type="ECO:0000313" key="2">
    <source>
        <dbReference type="Proteomes" id="UP000198859"/>
    </source>
</evidence>
<dbReference type="RefSeq" id="WP_091725486.1">
    <property type="nucleotide sequence ID" value="NZ_LT629757.1"/>
</dbReference>
<name>A0A1H1M0F9_9ACTN</name>
<organism evidence="1 2">
    <name type="scientific">Nocardioides scoriae</name>
    <dbReference type="NCBI Taxonomy" id="642780"/>
    <lineage>
        <taxon>Bacteria</taxon>
        <taxon>Bacillati</taxon>
        <taxon>Actinomycetota</taxon>
        <taxon>Actinomycetes</taxon>
        <taxon>Propionibacteriales</taxon>
        <taxon>Nocardioidaceae</taxon>
        <taxon>Nocardioides</taxon>
    </lineage>
</organism>
<dbReference type="SUPFAM" id="SSF75005">
    <property type="entry name" value="Arabinanase/levansucrase/invertase"/>
    <property type="match status" value="1"/>
</dbReference>
<evidence type="ECO:0008006" key="3">
    <source>
        <dbReference type="Google" id="ProtNLM"/>
    </source>
</evidence>